<name>A0A919U6N6_9ACTN</name>
<proteinExistence type="predicted"/>
<evidence type="ECO:0000313" key="1">
    <source>
        <dbReference type="EMBL" id="GIG43662.1"/>
    </source>
</evidence>
<organism evidence="1 2">
    <name type="scientific">Dactylosporangium siamense</name>
    <dbReference type="NCBI Taxonomy" id="685454"/>
    <lineage>
        <taxon>Bacteria</taxon>
        <taxon>Bacillati</taxon>
        <taxon>Actinomycetota</taxon>
        <taxon>Actinomycetes</taxon>
        <taxon>Micromonosporales</taxon>
        <taxon>Micromonosporaceae</taxon>
        <taxon>Dactylosporangium</taxon>
    </lineage>
</organism>
<keyword evidence="2" id="KW-1185">Reference proteome</keyword>
<dbReference type="EMBL" id="BONQ01000025">
    <property type="protein sequence ID" value="GIG43662.1"/>
    <property type="molecule type" value="Genomic_DNA"/>
</dbReference>
<sequence>MEITCAAVKLTPTATGDLSVRCTKHPDHVSAGDPVHEARVGVFPVRWTDAR</sequence>
<comment type="caution">
    <text evidence="1">The sequence shown here is derived from an EMBL/GenBank/DDBJ whole genome shotgun (WGS) entry which is preliminary data.</text>
</comment>
<evidence type="ECO:0000313" key="2">
    <source>
        <dbReference type="Proteomes" id="UP000660611"/>
    </source>
</evidence>
<reference evidence="1" key="1">
    <citation type="submission" date="2021-01" db="EMBL/GenBank/DDBJ databases">
        <title>Whole genome shotgun sequence of Dactylosporangium siamense NBRC 106093.</title>
        <authorList>
            <person name="Komaki H."/>
            <person name="Tamura T."/>
        </authorList>
    </citation>
    <scope>NUCLEOTIDE SEQUENCE</scope>
    <source>
        <strain evidence="1">NBRC 106093</strain>
    </source>
</reference>
<dbReference type="AlphaFoldDB" id="A0A919U6N6"/>
<accession>A0A919U6N6</accession>
<protein>
    <submittedName>
        <fullName evidence="1">Uncharacterized protein</fullName>
    </submittedName>
</protein>
<dbReference type="Proteomes" id="UP000660611">
    <property type="component" value="Unassembled WGS sequence"/>
</dbReference>
<gene>
    <name evidence="1" type="ORF">Dsi01nite_017030</name>
</gene>
<dbReference type="RefSeq" id="WP_203845510.1">
    <property type="nucleotide sequence ID" value="NZ_BAAAVW010000004.1"/>
</dbReference>